<dbReference type="CDD" id="cd05120">
    <property type="entry name" value="APH_ChoK_like"/>
    <property type="match status" value="1"/>
</dbReference>
<evidence type="ECO:0000313" key="2">
    <source>
        <dbReference type="EMBL" id="KAL2036584.1"/>
    </source>
</evidence>
<dbReference type="Proteomes" id="UP001590950">
    <property type="component" value="Unassembled WGS sequence"/>
</dbReference>
<dbReference type="InterPro" id="IPR051678">
    <property type="entry name" value="AGP_Transferase"/>
</dbReference>
<sequence length="299" mass="34895">MTPDFSEKTPSSSQFKHILPEAKPIRSTRLRRALTICATRLASRCGLHLGWSVLRLSRSICVKCGPLIDLNEAASMQLIHELTTIPVPRVYCAFRRNGITYIVMEYIRGETLWSYWQGIGEETKEGLRNQLKALMTELREAQQQISGRVEAPNGGKIYDDRYTEGAELRFGPFATVQDFHLWLRRGICLPLNQGPDNEVDSSADIEEMIRLQDRRRYSTVLTHGDLSSSNIIVRKDRIVGIIDWESAAWYPDYWELTSAWNVNHTDEFWRPEIERILNFERFRDEHKMEQIRRKYFQSP</sequence>
<evidence type="ECO:0000313" key="3">
    <source>
        <dbReference type="Proteomes" id="UP001590950"/>
    </source>
</evidence>
<comment type="caution">
    <text evidence="2">The sequence shown here is derived from an EMBL/GenBank/DDBJ whole genome shotgun (WGS) entry which is preliminary data.</text>
</comment>
<gene>
    <name evidence="2" type="ORF">N7G274_010680</name>
</gene>
<feature type="domain" description="Aminoglycoside phosphotransferase" evidence="1">
    <location>
        <begin position="71"/>
        <end position="288"/>
    </location>
</feature>
<keyword evidence="3" id="KW-1185">Reference proteome</keyword>
<dbReference type="PANTHER" id="PTHR21310:SF55">
    <property type="entry name" value="AMINOGLYCOSIDE PHOSPHOTRANSFERASE DOMAIN-CONTAINING PROTEIN"/>
    <property type="match status" value="1"/>
</dbReference>
<dbReference type="Gene3D" id="3.90.1200.10">
    <property type="match status" value="1"/>
</dbReference>
<evidence type="ECO:0000259" key="1">
    <source>
        <dbReference type="Pfam" id="PF01636"/>
    </source>
</evidence>
<dbReference type="PANTHER" id="PTHR21310">
    <property type="entry name" value="AMINOGLYCOSIDE PHOSPHOTRANSFERASE-RELATED-RELATED"/>
    <property type="match status" value="1"/>
</dbReference>
<name>A0ABR3ZT38_9LECA</name>
<organism evidence="2 3">
    <name type="scientific">Stereocaulon virgatum</name>
    <dbReference type="NCBI Taxonomy" id="373712"/>
    <lineage>
        <taxon>Eukaryota</taxon>
        <taxon>Fungi</taxon>
        <taxon>Dikarya</taxon>
        <taxon>Ascomycota</taxon>
        <taxon>Pezizomycotina</taxon>
        <taxon>Lecanoromycetes</taxon>
        <taxon>OSLEUM clade</taxon>
        <taxon>Lecanoromycetidae</taxon>
        <taxon>Lecanorales</taxon>
        <taxon>Lecanorineae</taxon>
        <taxon>Stereocaulaceae</taxon>
        <taxon>Stereocaulon</taxon>
    </lineage>
</organism>
<reference evidence="2 3" key="1">
    <citation type="submission" date="2024-09" db="EMBL/GenBank/DDBJ databases">
        <title>Rethinking Asexuality: The Enigmatic Case of Functional Sexual Genes in Lepraria (Stereocaulaceae).</title>
        <authorList>
            <person name="Doellman M."/>
            <person name="Sun Y."/>
            <person name="Barcenas-Pena A."/>
            <person name="Lumbsch H.T."/>
            <person name="Grewe F."/>
        </authorList>
    </citation>
    <scope>NUCLEOTIDE SEQUENCE [LARGE SCALE GENOMIC DNA]</scope>
    <source>
        <strain evidence="2 3">Mercado 3170</strain>
    </source>
</reference>
<dbReference type="InterPro" id="IPR002575">
    <property type="entry name" value="Aminoglycoside_PTrfase"/>
</dbReference>
<proteinExistence type="predicted"/>
<protein>
    <recommendedName>
        <fullName evidence="1">Aminoglycoside phosphotransferase domain-containing protein</fullName>
    </recommendedName>
</protein>
<accession>A0ABR3ZT38</accession>
<dbReference type="InterPro" id="IPR011009">
    <property type="entry name" value="Kinase-like_dom_sf"/>
</dbReference>
<dbReference type="Pfam" id="PF01636">
    <property type="entry name" value="APH"/>
    <property type="match status" value="1"/>
</dbReference>
<dbReference type="SUPFAM" id="SSF56112">
    <property type="entry name" value="Protein kinase-like (PK-like)"/>
    <property type="match status" value="1"/>
</dbReference>
<dbReference type="EMBL" id="JBEFKJ010000062">
    <property type="protein sequence ID" value="KAL2036584.1"/>
    <property type="molecule type" value="Genomic_DNA"/>
</dbReference>